<organism evidence="1 2">
    <name type="scientific">Oedothorax gibbosus</name>
    <dbReference type="NCBI Taxonomy" id="931172"/>
    <lineage>
        <taxon>Eukaryota</taxon>
        <taxon>Metazoa</taxon>
        <taxon>Ecdysozoa</taxon>
        <taxon>Arthropoda</taxon>
        <taxon>Chelicerata</taxon>
        <taxon>Arachnida</taxon>
        <taxon>Araneae</taxon>
        <taxon>Araneomorphae</taxon>
        <taxon>Entelegynae</taxon>
        <taxon>Araneoidea</taxon>
        <taxon>Linyphiidae</taxon>
        <taxon>Erigoninae</taxon>
        <taxon>Oedothorax</taxon>
    </lineage>
</organism>
<dbReference type="AlphaFoldDB" id="A0AAV6VGZ7"/>
<evidence type="ECO:0000313" key="1">
    <source>
        <dbReference type="EMBL" id="KAG8194986.1"/>
    </source>
</evidence>
<reference evidence="1 2" key="1">
    <citation type="journal article" date="2022" name="Nat. Ecol. Evol.">
        <title>A masculinizing supergene underlies an exaggerated male reproductive morph in a spider.</title>
        <authorList>
            <person name="Hendrickx F."/>
            <person name="De Corte Z."/>
            <person name="Sonet G."/>
            <person name="Van Belleghem S.M."/>
            <person name="Kostlbacher S."/>
            <person name="Vangestel C."/>
        </authorList>
    </citation>
    <scope>NUCLEOTIDE SEQUENCE [LARGE SCALE GENOMIC DNA]</scope>
    <source>
        <strain evidence="1">W744_W776</strain>
    </source>
</reference>
<protein>
    <submittedName>
        <fullName evidence="1">Uncharacterized protein</fullName>
    </submittedName>
</protein>
<gene>
    <name evidence="1" type="ORF">JTE90_008164</name>
</gene>
<proteinExistence type="predicted"/>
<comment type="caution">
    <text evidence="1">The sequence shown here is derived from an EMBL/GenBank/DDBJ whole genome shotgun (WGS) entry which is preliminary data.</text>
</comment>
<sequence>MWNITSDHRTSRCEEFYGSQRTTGVDKLTTAMDFKRRHSDEDFKRRHSDEEFERRHSDDDFKMKTKSSFYINVGKHVGRCFLNTPVPKPSGIAAADEKNEKGTWVDCRNPALSLPHRLKRGCSHD</sequence>
<dbReference type="EMBL" id="JAFNEN010000095">
    <property type="protein sequence ID" value="KAG8194986.1"/>
    <property type="molecule type" value="Genomic_DNA"/>
</dbReference>
<accession>A0AAV6VGZ7</accession>
<name>A0AAV6VGZ7_9ARAC</name>
<evidence type="ECO:0000313" key="2">
    <source>
        <dbReference type="Proteomes" id="UP000827092"/>
    </source>
</evidence>
<keyword evidence="2" id="KW-1185">Reference proteome</keyword>
<dbReference type="Proteomes" id="UP000827092">
    <property type="component" value="Unassembled WGS sequence"/>
</dbReference>